<evidence type="ECO:0000313" key="2">
    <source>
        <dbReference type="Proteomes" id="UP000712600"/>
    </source>
</evidence>
<comment type="caution">
    <text evidence="1">The sequence shown here is derived from an EMBL/GenBank/DDBJ whole genome shotgun (WGS) entry which is preliminary data.</text>
</comment>
<proteinExistence type="predicted"/>
<evidence type="ECO:0000313" key="1">
    <source>
        <dbReference type="EMBL" id="KAF3558742.1"/>
    </source>
</evidence>
<accession>A0A8S9QYA9</accession>
<organism evidence="1 2">
    <name type="scientific">Brassica cretica</name>
    <name type="common">Mustard</name>
    <dbReference type="NCBI Taxonomy" id="69181"/>
    <lineage>
        <taxon>Eukaryota</taxon>
        <taxon>Viridiplantae</taxon>
        <taxon>Streptophyta</taxon>
        <taxon>Embryophyta</taxon>
        <taxon>Tracheophyta</taxon>
        <taxon>Spermatophyta</taxon>
        <taxon>Magnoliopsida</taxon>
        <taxon>eudicotyledons</taxon>
        <taxon>Gunneridae</taxon>
        <taxon>Pentapetalae</taxon>
        <taxon>rosids</taxon>
        <taxon>malvids</taxon>
        <taxon>Brassicales</taxon>
        <taxon>Brassicaceae</taxon>
        <taxon>Brassiceae</taxon>
        <taxon>Brassica</taxon>
    </lineage>
</organism>
<protein>
    <submittedName>
        <fullName evidence="1">Uncharacterized protein</fullName>
    </submittedName>
</protein>
<dbReference type="EMBL" id="QGKX02000996">
    <property type="protein sequence ID" value="KAF3558742.1"/>
    <property type="molecule type" value="Genomic_DNA"/>
</dbReference>
<gene>
    <name evidence="1" type="ORF">F2Q69_00012821</name>
</gene>
<reference evidence="1" key="1">
    <citation type="submission" date="2019-12" db="EMBL/GenBank/DDBJ databases">
        <title>Genome sequencing and annotation of Brassica cretica.</title>
        <authorList>
            <person name="Studholme D.J."/>
            <person name="Sarris P."/>
        </authorList>
    </citation>
    <scope>NUCLEOTIDE SEQUENCE</scope>
    <source>
        <strain evidence="1">PFS-109/04</strain>
        <tissue evidence="1">Leaf</tissue>
    </source>
</reference>
<dbReference type="Proteomes" id="UP000712600">
    <property type="component" value="Unassembled WGS sequence"/>
</dbReference>
<name>A0A8S9QYA9_BRACR</name>
<dbReference type="AlphaFoldDB" id="A0A8S9QYA9"/>
<sequence length="142" mass="16621">MVRDHGYEGLAQYKRRTIVETHKVKIEAHLRVACPTGEEETGRFRNDQIREGSEAIRWRRVAVDFTGEDLREPDKPGRSRVDKGGREFCRCKHRSKVRHSVYAHLHRISYQASRRSDEGSNGIAGFRTKQIKVWKRNAWCLC</sequence>